<feature type="compositionally biased region" description="Polar residues" evidence="1">
    <location>
        <begin position="56"/>
        <end position="67"/>
    </location>
</feature>
<organism evidence="2 3">
    <name type="scientific">Lophium mytilinum</name>
    <dbReference type="NCBI Taxonomy" id="390894"/>
    <lineage>
        <taxon>Eukaryota</taxon>
        <taxon>Fungi</taxon>
        <taxon>Dikarya</taxon>
        <taxon>Ascomycota</taxon>
        <taxon>Pezizomycotina</taxon>
        <taxon>Dothideomycetes</taxon>
        <taxon>Pleosporomycetidae</taxon>
        <taxon>Mytilinidiales</taxon>
        <taxon>Mytilinidiaceae</taxon>
        <taxon>Lophium</taxon>
    </lineage>
</organism>
<evidence type="ECO:0000256" key="1">
    <source>
        <dbReference type="SAM" id="MobiDB-lite"/>
    </source>
</evidence>
<feature type="compositionally biased region" description="Basic and acidic residues" evidence="1">
    <location>
        <begin position="116"/>
        <end position="135"/>
    </location>
</feature>
<dbReference type="Proteomes" id="UP000799750">
    <property type="component" value="Unassembled WGS sequence"/>
</dbReference>
<protein>
    <submittedName>
        <fullName evidence="2">Uncharacterized protein</fullName>
    </submittedName>
</protein>
<evidence type="ECO:0000313" key="2">
    <source>
        <dbReference type="EMBL" id="KAF2495416.1"/>
    </source>
</evidence>
<dbReference type="EMBL" id="MU004189">
    <property type="protein sequence ID" value="KAF2495416.1"/>
    <property type="molecule type" value="Genomic_DNA"/>
</dbReference>
<evidence type="ECO:0000313" key="3">
    <source>
        <dbReference type="Proteomes" id="UP000799750"/>
    </source>
</evidence>
<reference evidence="2" key="1">
    <citation type="journal article" date="2020" name="Stud. Mycol.">
        <title>101 Dothideomycetes genomes: a test case for predicting lifestyles and emergence of pathogens.</title>
        <authorList>
            <person name="Haridas S."/>
            <person name="Albert R."/>
            <person name="Binder M."/>
            <person name="Bloem J."/>
            <person name="Labutti K."/>
            <person name="Salamov A."/>
            <person name="Andreopoulos B."/>
            <person name="Baker S."/>
            <person name="Barry K."/>
            <person name="Bills G."/>
            <person name="Bluhm B."/>
            <person name="Cannon C."/>
            <person name="Castanera R."/>
            <person name="Culley D."/>
            <person name="Daum C."/>
            <person name="Ezra D."/>
            <person name="Gonzalez J."/>
            <person name="Henrissat B."/>
            <person name="Kuo A."/>
            <person name="Liang C."/>
            <person name="Lipzen A."/>
            <person name="Lutzoni F."/>
            <person name="Magnuson J."/>
            <person name="Mondo S."/>
            <person name="Nolan M."/>
            <person name="Ohm R."/>
            <person name="Pangilinan J."/>
            <person name="Park H.-J."/>
            <person name="Ramirez L."/>
            <person name="Alfaro M."/>
            <person name="Sun H."/>
            <person name="Tritt A."/>
            <person name="Yoshinaga Y."/>
            <person name="Zwiers L.-H."/>
            <person name="Turgeon B."/>
            <person name="Goodwin S."/>
            <person name="Spatafora J."/>
            <person name="Crous P."/>
            <person name="Grigoriev I."/>
        </authorList>
    </citation>
    <scope>NUCLEOTIDE SEQUENCE</scope>
    <source>
        <strain evidence="2">CBS 269.34</strain>
    </source>
</reference>
<feature type="region of interest" description="Disordered" evidence="1">
    <location>
        <begin position="316"/>
        <end position="337"/>
    </location>
</feature>
<feature type="region of interest" description="Disordered" evidence="1">
    <location>
        <begin position="1"/>
        <end position="136"/>
    </location>
</feature>
<accession>A0A6A6QTB2</accession>
<dbReference type="OrthoDB" id="10481623at2759"/>
<feature type="region of interest" description="Disordered" evidence="1">
    <location>
        <begin position="416"/>
        <end position="441"/>
    </location>
</feature>
<gene>
    <name evidence="2" type="ORF">BU16DRAFT_610325</name>
</gene>
<sequence>MTPSRSEDTPNPPSRINPQYLMTPQQREALSGARATASSPHMLHTLLPAPRIATPRPSSNTSPSDSAMTPARPFSSPFPDFTFEDPIFTPQRPETMATFVTGPAGNTPFPQRTRRGREDQTSPRQRSELKRRGEVGSDAVAVTAAERASRDASYIAEGAALLSTLTEDEFSYERDPNLPKPEVLLYGPGPHTGLSLEETELEYPVFYYDNATAFKRWYRGDGDLRIVPHEQAREEGETWEEKLRRTNRETFMHMPGNRSRSTSQTQKFVAESVERGFQESYQDGVLGDQGYEARQTNRSDGQNEGQTFVQHQNQSFDLGDGQDQQLHSGAPAGPRPALTKSVRKLLQERVSADPVLEGLVNAVSSGQGTPEEHELANRRLNALYRTLTQEQAASAYRAAEMARALEAQKVMLRTEDTEAKEQALRSRGFRSTPLRPTPELSREEMVRRYGERATAAHILTKTARLAGAASAQEAAQELERLTRGAPSTEDALYRRRPGRGSVRVGSLPEGFASMPARRMPRSEVVDTPVEPAASLQQCSAFYPAMGGGLGALAQGVGMRRRRGISDRGHGYDHEDVEEEVSPEQIAEWENQMRLNVQNHEWWSE</sequence>
<name>A0A6A6QTB2_9PEZI</name>
<feature type="compositionally biased region" description="Polar residues" evidence="1">
    <location>
        <begin position="16"/>
        <end position="28"/>
    </location>
</feature>
<dbReference type="AlphaFoldDB" id="A0A6A6QTB2"/>
<keyword evidence="3" id="KW-1185">Reference proteome</keyword>
<proteinExistence type="predicted"/>
<feature type="compositionally biased region" description="Polar residues" evidence="1">
    <location>
        <begin position="316"/>
        <end position="327"/>
    </location>
</feature>